<protein>
    <submittedName>
        <fullName evidence="2">Tachykinin family protein</fullName>
    </submittedName>
</protein>
<keyword evidence="3" id="KW-1185">Reference proteome</keyword>
<feature type="compositionally biased region" description="Basic and acidic residues" evidence="1">
    <location>
        <begin position="123"/>
        <end position="132"/>
    </location>
</feature>
<dbReference type="InterPro" id="IPR021858">
    <property type="entry name" value="Fun_TF"/>
</dbReference>
<feature type="compositionally biased region" description="Pro residues" evidence="1">
    <location>
        <begin position="19"/>
        <end position="36"/>
    </location>
</feature>
<feature type="compositionally biased region" description="Low complexity" evidence="1">
    <location>
        <begin position="142"/>
        <end position="152"/>
    </location>
</feature>
<dbReference type="KEGG" id="pbl:PAAG_01469"/>
<dbReference type="OrthoDB" id="3469225at2759"/>
<dbReference type="PANTHER" id="PTHR37540">
    <property type="entry name" value="TRANSCRIPTION FACTOR (ACR-2), PUTATIVE-RELATED-RELATED"/>
    <property type="match status" value="1"/>
</dbReference>
<dbReference type="RefSeq" id="XP_015701265.1">
    <property type="nucleotide sequence ID" value="XM_015844357.1"/>
</dbReference>
<dbReference type="EMBL" id="KN293994">
    <property type="protein sequence ID" value="EEH39007.2"/>
    <property type="molecule type" value="Genomic_DNA"/>
</dbReference>
<feature type="compositionally biased region" description="Polar residues" evidence="1">
    <location>
        <begin position="47"/>
        <end position="72"/>
    </location>
</feature>
<feature type="region of interest" description="Disordered" evidence="1">
    <location>
        <begin position="112"/>
        <end position="191"/>
    </location>
</feature>
<organism evidence="2 3">
    <name type="scientific">Paracoccidioides lutzii (strain ATCC MYA-826 / Pb01)</name>
    <name type="common">Paracoccidioides brasiliensis</name>
    <dbReference type="NCBI Taxonomy" id="502779"/>
    <lineage>
        <taxon>Eukaryota</taxon>
        <taxon>Fungi</taxon>
        <taxon>Dikarya</taxon>
        <taxon>Ascomycota</taxon>
        <taxon>Pezizomycotina</taxon>
        <taxon>Eurotiomycetes</taxon>
        <taxon>Eurotiomycetidae</taxon>
        <taxon>Onygenales</taxon>
        <taxon>Ajellomycetaceae</taxon>
        <taxon>Paracoccidioides</taxon>
    </lineage>
</organism>
<name>C1GSH4_PARBA</name>
<evidence type="ECO:0000313" key="3">
    <source>
        <dbReference type="Proteomes" id="UP000002059"/>
    </source>
</evidence>
<evidence type="ECO:0000313" key="2">
    <source>
        <dbReference type="EMBL" id="EEH39007.2"/>
    </source>
</evidence>
<gene>
    <name evidence="2" type="ORF">PAAG_01469</name>
</gene>
<dbReference type="OMA" id="WRSIWDE"/>
<feature type="compositionally biased region" description="Basic and acidic residues" evidence="1">
    <location>
        <begin position="171"/>
        <end position="185"/>
    </location>
</feature>
<dbReference type="GeneID" id="9100021"/>
<proteinExistence type="predicted"/>
<dbReference type="AlphaFoldDB" id="C1GSH4"/>
<dbReference type="Pfam" id="PF11951">
    <property type="entry name" value="Fungal_trans_2"/>
    <property type="match status" value="1"/>
</dbReference>
<dbReference type="HOGENOM" id="CLU_022766_0_0_1"/>
<dbReference type="Proteomes" id="UP000002059">
    <property type="component" value="Partially assembled WGS sequence"/>
</dbReference>
<evidence type="ECO:0000256" key="1">
    <source>
        <dbReference type="SAM" id="MobiDB-lite"/>
    </source>
</evidence>
<dbReference type="eggNOG" id="ENOG502SVZ7">
    <property type="taxonomic scope" value="Eukaryota"/>
</dbReference>
<feature type="region of interest" description="Disordered" evidence="1">
    <location>
        <begin position="1"/>
        <end position="77"/>
    </location>
</feature>
<reference evidence="2 3" key="1">
    <citation type="journal article" date="2011" name="PLoS Genet.">
        <title>Comparative genomic analysis of human fungal pathogens causing paracoccidioidomycosis.</title>
        <authorList>
            <person name="Desjardins C.A."/>
            <person name="Champion M.D."/>
            <person name="Holder J.W."/>
            <person name="Muszewska A."/>
            <person name="Goldberg J."/>
            <person name="Bailao A.M."/>
            <person name="Brigido M.M."/>
            <person name="Ferreira M.E."/>
            <person name="Garcia A.M."/>
            <person name="Grynberg M."/>
            <person name="Gujja S."/>
            <person name="Heiman D.I."/>
            <person name="Henn M.R."/>
            <person name="Kodira C.D."/>
            <person name="Leon-Narvaez H."/>
            <person name="Longo L.V."/>
            <person name="Ma L.J."/>
            <person name="Malavazi I."/>
            <person name="Matsuo A.L."/>
            <person name="Morais F.V."/>
            <person name="Pereira M."/>
            <person name="Rodriguez-Brito S."/>
            <person name="Sakthikumar S."/>
            <person name="Salem-Izacc S.M."/>
            <person name="Sykes S.M."/>
            <person name="Teixeira M.M."/>
            <person name="Vallejo M.C."/>
            <person name="Walter M.E."/>
            <person name="Yandava C."/>
            <person name="Young S."/>
            <person name="Zeng Q."/>
            <person name="Zucker J."/>
            <person name="Felipe M.S."/>
            <person name="Goldman G.H."/>
            <person name="Haas B.J."/>
            <person name="McEwen J.G."/>
            <person name="Nino-Vega G."/>
            <person name="Puccia R."/>
            <person name="San-Blas G."/>
            <person name="Soares C.M."/>
            <person name="Birren B.W."/>
            <person name="Cuomo C.A."/>
        </authorList>
    </citation>
    <scope>NUCLEOTIDE SEQUENCE [LARGE SCALE GENOMIC DNA]</scope>
    <source>
        <strain evidence="3">ATCC MYA-826 / Pb01</strain>
    </source>
</reference>
<accession>C1GSH4</accession>
<dbReference type="VEuPathDB" id="FungiDB:PAAG_01469"/>
<dbReference type="PANTHER" id="PTHR37540:SF5">
    <property type="entry name" value="TRANSCRIPTION FACTOR DOMAIN-CONTAINING PROTEIN"/>
    <property type="match status" value="1"/>
</dbReference>
<sequence length="694" mass="77712">MANHPQIQWEEVGQILPPQQQPPQPPEQPQPQPQPQPLQHLQLQALDRSTLSKTSINPAQEPSTSKRPSTASIDRPSFTFIDHDDDLASKRIKDVRARRAIRSHVMRDVRRRERLAGLKRTSTRGDKNEHKNGSKVIKKRSSSFSSPLPSMSATTTTKNRWKSNDINDDLEMARDSTTNEERSLDSRSSSAEIFLTSKSPSGVGSSATSINQDGAYSPFPSSPVTQVPIWAFDPFGTLPGSTPTTFTIIDGLIKYFSSVLIPMTFPAETKQPATSQYRMARIITEAISDPGPFFGYMSLCAAHRAILQGKHSDLLPVQQAGKDRILYEPDYYIMKAKCINEMNKKMLDPKLALTDSAFDVVISLTSSALTIGDFDEARIHIQGLKKMVDARGGVRDSSFQGEGARILSNILTCDVTTACGLMSRPFFPLTWDSQPIPPETLERMLPPPSSPLHNTAMLLCTYTSFSPELRKALFSLRELLFFEYTNHLDPNHFTALEHEIFLFKSHETEYELLDYPFRLAQLHAPAQSQLTTTNPNPNQKFSRPHNPHPFGSHTLTSLENLTRITAICHISQSFVISPPSSGMGRALIQHLINAISKFHQSTFTHLHPSQLDLLAWAAFVGARCAKDQPTKYLFLPILKEIGRVRGWRDWGAVETVLGGFLYMKTLHGGIYERIWEEAEEGPVVVEVTEGEWEV</sequence>